<feature type="domain" description="Protein kinase" evidence="5">
    <location>
        <begin position="46"/>
        <end position="313"/>
    </location>
</feature>
<dbReference type="GO" id="GO:0010506">
    <property type="term" value="P:regulation of autophagy"/>
    <property type="evidence" value="ECO:0007669"/>
    <property type="project" value="InterPro"/>
</dbReference>
<dbReference type="CDD" id="cd00180">
    <property type="entry name" value="PKc"/>
    <property type="match status" value="1"/>
</dbReference>
<evidence type="ECO:0000256" key="2">
    <source>
        <dbReference type="ARBA" id="ARBA00023006"/>
    </source>
</evidence>
<dbReference type="STRING" id="50376.A0A517LJC4"/>
<reference evidence="6 7" key="1">
    <citation type="submission" date="2019-07" db="EMBL/GenBank/DDBJ databases">
        <title>Finished genome of Venturia effusa.</title>
        <authorList>
            <person name="Young C.A."/>
            <person name="Cox M.P."/>
            <person name="Ganley A.R.D."/>
            <person name="David W.J."/>
        </authorList>
    </citation>
    <scope>NUCLEOTIDE SEQUENCE [LARGE SCALE GENOMIC DNA]</scope>
    <source>
        <strain evidence="7">albino</strain>
    </source>
</reference>
<dbReference type="AlphaFoldDB" id="A0A517LJC4"/>
<dbReference type="InterPro" id="IPR045269">
    <property type="entry name" value="Atg1-like"/>
</dbReference>
<dbReference type="GO" id="GO:0004674">
    <property type="term" value="F:protein serine/threonine kinase activity"/>
    <property type="evidence" value="ECO:0007669"/>
    <property type="project" value="InterPro"/>
</dbReference>
<feature type="region of interest" description="Disordered" evidence="4">
    <location>
        <begin position="358"/>
        <end position="380"/>
    </location>
</feature>
<gene>
    <name evidence="6" type="ORF">FKW77_007234</name>
</gene>
<dbReference type="InterPro" id="IPR015943">
    <property type="entry name" value="WD40/YVTN_repeat-like_dom_sf"/>
</dbReference>
<organism evidence="6 7">
    <name type="scientific">Venturia effusa</name>
    <dbReference type="NCBI Taxonomy" id="50376"/>
    <lineage>
        <taxon>Eukaryota</taxon>
        <taxon>Fungi</taxon>
        <taxon>Dikarya</taxon>
        <taxon>Ascomycota</taxon>
        <taxon>Pezizomycotina</taxon>
        <taxon>Dothideomycetes</taxon>
        <taxon>Pleosporomycetidae</taxon>
        <taxon>Venturiales</taxon>
        <taxon>Venturiaceae</taxon>
        <taxon>Venturia</taxon>
    </lineage>
</organism>
<dbReference type="InterPro" id="IPR008271">
    <property type="entry name" value="Ser/Thr_kinase_AS"/>
</dbReference>
<dbReference type="PROSITE" id="PS50011">
    <property type="entry name" value="PROTEIN_KINASE_DOM"/>
    <property type="match status" value="1"/>
</dbReference>
<dbReference type="InterPro" id="IPR000719">
    <property type="entry name" value="Prot_kinase_dom"/>
</dbReference>
<evidence type="ECO:0000256" key="1">
    <source>
        <dbReference type="ARBA" id="ARBA00004623"/>
    </source>
</evidence>
<name>A0A517LJC4_9PEZI</name>
<dbReference type="PANTHER" id="PTHR24348">
    <property type="entry name" value="SERINE/THREONINE-PROTEIN KINASE UNC-51-RELATED"/>
    <property type="match status" value="1"/>
</dbReference>
<evidence type="ECO:0000256" key="3">
    <source>
        <dbReference type="ARBA" id="ARBA00030237"/>
    </source>
</evidence>
<dbReference type="EMBL" id="CP042197">
    <property type="protein sequence ID" value="QDS75666.1"/>
    <property type="molecule type" value="Genomic_DNA"/>
</dbReference>
<dbReference type="GO" id="GO:0005524">
    <property type="term" value="F:ATP binding"/>
    <property type="evidence" value="ECO:0007669"/>
    <property type="project" value="InterPro"/>
</dbReference>
<dbReference type="PANTHER" id="PTHR24348:SF68">
    <property type="entry name" value="SERINE_THREONINE-PROTEIN KINASE ATG1C"/>
    <property type="match status" value="1"/>
</dbReference>
<accession>A0A517LJC4</accession>
<dbReference type="SUPFAM" id="SSF82171">
    <property type="entry name" value="DPP6 N-terminal domain-like"/>
    <property type="match status" value="1"/>
</dbReference>
<dbReference type="Gene3D" id="2.130.10.10">
    <property type="entry name" value="YVTN repeat-like/Quinoprotein amine dehydrogenase"/>
    <property type="match status" value="1"/>
</dbReference>
<evidence type="ECO:0000259" key="5">
    <source>
        <dbReference type="PROSITE" id="PS50011"/>
    </source>
</evidence>
<dbReference type="SMART" id="SM00220">
    <property type="entry name" value="S_TKc"/>
    <property type="match status" value="1"/>
</dbReference>
<dbReference type="GO" id="GO:0006914">
    <property type="term" value="P:autophagy"/>
    <property type="evidence" value="ECO:0007669"/>
    <property type="project" value="UniProtKB-KW"/>
</dbReference>
<dbReference type="SUPFAM" id="SSF56112">
    <property type="entry name" value="Protein kinase-like (PK-like)"/>
    <property type="match status" value="1"/>
</dbReference>
<keyword evidence="2" id="KW-0072">Autophagy</keyword>
<dbReference type="Gene3D" id="1.10.510.10">
    <property type="entry name" value="Transferase(Phosphotransferase) domain 1"/>
    <property type="match status" value="1"/>
</dbReference>
<dbReference type="OrthoDB" id="10252171at2759"/>
<dbReference type="Proteomes" id="UP000316270">
    <property type="component" value="Chromosome 13"/>
</dbReference>
<sequence>MAMDFRQTRIEGSKELSGDSLPLGVESTRILVFKSGDYFHEGENRWLEGKSIGEGGFGVVRKWECVHGPQKSSVRAFKQIHLDQEARRRRDWIRELEALGEFSNARSKVSFVEFYGWFEFEDRIGILMEYCEHGDLRNCSGAKPLPESDACQIVLQILNGLEMLHEAAFAHRDLKPANILVKARPPDHPRWHVKISDFGLSKRLQSVSAHSGVGGTLEYMAPELWRAFNHGQLRPSTFNALWAQKAADMWSVGLITEELLTAKRPRDRVHQDIRVYLAGHDLGPGPIAFVEALLKPEPRDRPTAAEAIRHKWVVELSVSVPCVERERGDERCSDDPLDTRSTRTGGAAAFVHRSRPFADSSESNTGVHHDTRASRRSVVDTTTGQHRFNGAPYGFSEDEKFVVLCRQDQAFEFVMWNTETNCKRELQKLTARPAATWSQCNPRCFGAFSPDNMFFALHVNGEKTLTIWSVLTGKIVNTIKPTEEKLAWCFSPLTRDLLFCSSDHYSNSSQLEEKRKTESNVVHVSRYTNTAGGIEYLNSTRIQYDGGRICYSPSICFSQDCDLVAIVYEKGERKDSCDVKVFDVESGNVRCALQGRPGFKSISPCPSGTFIMSYDREEPETVDLEAEKLLPIKSRVWFWHLGSGVYGTTDTFTQDLNICDQYSQIANKIPLSRKQSWQWGSKPQKHAKVVSWSQDGSKVAIQCGCASAGDNASKEGGLRIEIWDVSAKLHLPC</sequence>
<evidence type="ECO:0000313" key="6">
    <source>
        <dbReference type="EMBL" id="QDS75666.1"/>
    </source>
</evidence>
<dbReference type="Pfam" id="PF00069">
    <property type="entry name" value="Pkinase"/>
    <property type="match status" value="1"/>
</dbReference>
<dbReference type="GO" id="GO:0034045">
    <property type="term" value="C:phagophore assembly site membrane"/>
    <property type="evidence" value="ECO:0007669"/>
    <property type="project" value="UniProtKB-SubCell"/>
</dbReference>
<evidence type="ECO:0000313" key="7">
    <source>
        <dbReference type="Proteomes" id="UP000316270"/>
    </source>
</evidence>
<protein>
    <recommendedName>
        <fullName evidence="3">Autophagy-related protein 1</fullName>
    </recommendedName>
</protein>
<evidence type="ECO:0000256" key="4">
    <source>
        <dbReference type="SAM" id="MobiDB-lite"/>
    </source>
</evidence>
<keyword evidence="7" id="KW-1185">Reference proteome</keyword>
<dbReference type="PROSITE" id="PS00108">
    <property type="entry name" value="PROTEIN_KINASE_ST"/>
    <property type="match status" value="1"/>
</dbReference>
<dbReference type="InterPro" id="IPR011009">
    <property type="entry name" value="Kinase-like_dom_sf"/>
</dbReference>
<comment type="subcellular location">
    <subcellularLocation>
        <location evidence="1">Preautophagosomal structure membrane</location>
        <topology evidence="1">Peripheral membrane protein</topology>
    </subcellularLocation>
</comment>
<proteinExistence type="predicted"/>